<protein>
    <submittedName>
        <fullName evidence="1">Manganese-dependent inorganic pyrophosphatase</fullName>
    </submittedName>
</protein>
<proteinExistence type="predicted"/>
<dbReference type="Proteomes" id="UP000224460">
    <property type="component" value="Unassembled WGS sequence"/>
</dbReference>
<sequence>MEKKIYVFGHINPDTDSICSAISYAHLKRALGTPHVVAARLGKLNKETQYALDYFGVETPLFIDNVKPQVGDMDFYTVPPIYLADSVKKAWDIMTSHKRQMIPVLYHDQKLAGVISISDIAKTYIGLTDESVLKKHKTPFINIAAVLNGKIVKGSYPDAYVSGNVYATASMTEDTMLSETDIVIAGSNKVHIDLALHSGAGCIIITDQNMELLKLDLPEPTNCAIMCTGYSFFETIKLISQSISVKNLIRNQDVVYFQTDDRLDEVKEVMLDTAHRHFPILDEEGKVKGVISKRHLIDIQKKQVILVDHNEKSQSASGIEQAEILEIIDHHRIANIDTGAPVYLRAEPVGCTSTIIGKMYELNNMMPPKQIAGLMLSAILSDTLIFKSPTCTPDDIHMAKKLAQIAEVDLYEYGRALLIAGSSLEGVSASEILYIDKKNFTLGKYNISVSQVNTGDFKSLFSMKADLLVEMRELATREGLDLSILMVTDIIIGGTEIMAVGNERWLAERAFDFSKSDESIFLADVYSRKKQIIPKLMIAAQS</sequence>
<gene>
    <name evidence="1" type="ORF">CS063_10940</name>
</gene>
<organism evidence="1 2">
    <name type="scientific">Sporanaerobium hydrogeniformans</name>
    <dbReference type="NCBI Taxonomy" id="3072179"/>
    <lineage>
        <taxon>Bacteria</taxon>
        <taxon>Bacillati</taxon>
        <taxon>Bacillota</taxon>
        <taxon>Clostridia</taxon>
        <taxon>Lachnospirales</taxon>
        <taxon>Lachnospiraceae</taxon>
        <taxon>Sporanaerobium</taxon>
    </lineage>
</organism>
<reference evidence="1" key="1">
    <citation type="submission" date="2017-10" db="EMBL/GenBank/DDBJ databases">
        <title>Genome sequence of cellulolytic Lachnospiraceae bacterium XHS1971 isolated from hotspring sediment.</title>
        <authorList>
            <person name="Vasudevan G."/>
            <person name="Joshi A.J."/>
            <person name="Hivarkar S."/>
            <person name="Lanjekar V.B."/>
            <person name="Dhakephalkar P.K."/>
            <person name="Dagar S."/>
        </authorList>
    </citation>
    <scope>NUCLEOTIDE SEQUENCE</scope>
    <source>
        <strain evidence="1">XHS1971</strain>
    </source>
</reference>
<evidence type="ECO:0000313" key="2">
    <source>
        <dbReference type="Proteomes" id="UP000224460"/>
    </source>
</evidence>
<dbReference type="EMBL" id="PEDL01000011">
    <property type="protein sequence ID" value="PHV70387.1"/>
    <property type="molecule type" value="Genomic_DNA"/>
</dbReference>
<keyword evidence="2" id="KW-1185">Reference proteome</keyword>
<name>A0AC61DCT1_9FIRM</name>
<accession>A0AC61DCT1</accession>
<comment type="caution">
    <text evidence="1">The sequence shown here is derived from an EMBL/GenBank/DDBJ whole genome shotgun (WGS) entry which is preliminary data.</text>
</comment>
<evidence type="ECO:0000313" key="1">
    <source>
        <dbReference type="EMBL" id="PHV70387.1"/>
    </source>
</evidence>